<dbReference type="EMBL" id="JAXCGZ010013344">
    <property type="protein sequence ID" value="KAK7072773.1"/>
    <property type="molecule type" value="Genomic_DNA"/>
</dbReference>
<name>A0AAN9A2K6_HALRR</name>
<gene>
    <name evidence="3" type="ORF">SK128_012290</name>
</gene>
<reference evidence="3 4" key="1">
    <citation type="submission" date="2023-11" db="EMBL/GenBank/DDBJ databases">
        <title>Halocaridina rubra genome assembly.</title>
        <authorList>
            <person name="Smith C."/>
        </authorList>
    </citation>
    <scope>NUCLEOTIDE SEQUENCE [LARGE SCALE GENOMIC DNA]</scope>
    <source>
        <strain evidence="3">EP-1</strain>
        <tissue evidence="3">Whole</tissue>
    </source>
</reference>
<dbReference type="AlphaFoldDB" id="A0AAN9A2K6"/>
<keyword evidence="1" id="KW-0812">Transmembrane</keyword>
<proteinExistence type="predicted"/>
<comment type="caution">
    <text evidence="3">The sequence shown here is derived from an EMBL/GenBank/DDBJ whole genome shotgun (WGS) entry which is preliminary data.</text>
</comment>
<protein>
    <recommendedName>
        <fullName evidence="5">SEFIR domain-containing protein</fullName>
    </recommendedName>
</protein>
<evidence type="ECO:0000313" key="3">
    <source>
        <dbReference type="EMBL" id="KAK7072773.1"/>
    </source>
</evidence>
<evidence type="ECO:0000313" key="4">
    <source>
        <dbReference type="Proteomes" id="UP001381693"/>
    </source>
</evidence>
<evidence type="ECO:0000256" key="2">
    <source>
        <dbReference type="SAM" id="SignalP"/>
    </source>
</evidence>
<feature type="signal peptide" evidence="2">
    <location>
        <begin position="1"/>
        <end position="19"/>
    </location>
</feature>
<accession>A0AAN9A2K6</accession>
<evidence type="ECO:0008006" key="5">
    <source>
        <dbReference type="Google" id="ProtNLM"/>
    </source>
</evidence>
<feature type="transmembrane region" description="Helical" evidence="1">
    <location>
        <begin position="248"/>
        <end position="273"/>
    </location>
</feature>
<dbReference type="Proteomes" id="UP001381693">
    <property type="component" value="Unassembled WGS sequence"/>
</dbReference>
<keyword evidence="4" id="KW-1185">Reference proteome</keyword>
<keyword evidence="1" id="KW-0472">Membrane</keyword>
<feature type="chain" id="PRO_5042995226" description="SEFIR domain-containing protein" evidence="2">
    <location>
        <begin position="20"/>
        <end position="590"/>
    </location>
</feature>
<sequence>MARILTVIIWCLLASRTYSLETPKKKKNKVDYIKLEVMNFTYLQFHFRTSITDDCHSLNKYDKTYSMTMISCDDTKEKIHHFKPCETEVCPNLAVFNNTSCLYLQSKGVHSNSIQFSAILFSDFTPIFIDTWEAKNNRTSFIIMKPKAWAPLSIMKLDNTKWLKQRNREKNGTLRCSPEVLWIAGTYEEGRVIFNHRWNESNMDCVYTAQVRFQDLCENKITNFYTLNSLSYPEEYQIPTVLADDNVLILWITLGTIICIASLTAIIGVYVRLRMAKKMRQRLAVLEMTKVKKSQAGGPVTPIKTENSPIQVILLVYAPDVKTQVKALATLLEEKTKNIKVLDLYDIRDQEKLEDPIVWLHQIIMDSSTATIVVASEDIIRRRNMKITAEASVSTLAEVQDLPDKYVQFQEPMVEYLEVSQSHHRKVALDSKATETEGYCGVEGSKEGIRVSEYSKSSEHEAICSRPCSKSDEGDADAASCQSKRVSSCTDALEECSQVEAAESTEEYPKQRKRVDTSSQDILDFLLDEYLSKVIPLNLNYNFKQVYQIRFTSSSGEAVMDDITPGRVYFIPDHLDKLLKDITNSRECLP</sequence>
<keyword evidence="1" id="KW-1133">Transmembrane helix</keyword>
<evidence type="ECO:0000256" key="1">
    <source>
        <dbReference type="SAM" id="Phobius"/>
    </source>
</evidence>
<keyword evidence="2" id="KW-0732">Signal</keyword>
<organism evidence="3 4">
    <name type="scientific">Halocaridina rubra</name>
    <name type="common">Hawaiian red shrimp</name>
    <dbReference type="NCBI Taxonomy" id="373956"/>
    <lineage>
        <taxon>Eukaryota</taxon>
        <taxon>Metazoa</taxon>
        <taxon>Ecdysozoa</taxon>
        <taxon>Arthropoda</taxon>
        <taxon>Crustacea</taxon>
        <taxon>Multicrustacea</taxon>
        <taxon>Malacostraca</taxon>
        <taxon>Eumalacostraca</taxon>
        <taxon>Eucarida</taxon>
        <taxon>Decapoda</taxon>
        <taxon>Pleocyemata</taxon>
        <taxon>Caridea</taxon>
        <taxon>Atyoidea</taxon>
        <taxon>Atyidae</taxon>
        <taxon>Halocaridina</taxon>
    </lineage>
</organism>